<name>A0A9Y3RAN0_9CICH</name>
<organism evidence="2 3">
    <name type="scientific">Pundamilia nyererei</name>
    <dbReference type="NCBI Taxonomy" id="303518"/>
    <lineage>
        <taxon>Eukaryota</taxon>
        <taxon>Metazoa</taxon>
        <taxon>Chordata</taxon>
        <taxon>Craniata</taxon>
        <taxon>Vertebrata</taxon>
        <taxon>Euteleostomi</taxon>
        <taxon>Actinopterygii</taxon>
        <taxon>Neopterygii</taxon>
        <taxon>Teleostei</taxon>
        <taxon>Neoteleostei</taxon>
        <taxon>Acanthomorphata</taxon>
        <taxon>Ovalentaria</taxon>
        <taxon>Cichlomorphae</taxon>
        <taxon>Cichliformes</taxon>
        <taxon>Cichlidae</taxon>
        <taxon>African cichlids</taxon>
        <taxon>Pseudocrenilabrinae</taxon>
        <taxon>Haplochromini</taxon>
        <taxon>Pundamilia</taxon>
    </lineage>
</organism>
<sequence length="232" mass="24670">MEKRGATVEMVAMEGMIAMEMITIEMSPVEVTTVKMTTVEVIATAMIMMAVRGDAAPIARGTVNMTATTALVGIAAGAAVAVAVMARVIMENTGTNTGIVMGAEALAVVMVTVVVVVAGVGMAMGLQTNAVNPANNTLLILASKSSLIPTQPLELSQHTVTSAFIYRVQIIQIQSAQLLLISKVLKQNIKNWRVAQDLCTALDMRFRRIDKRVSLNTGIFDSSKLVDNTVVY</sequence>
<accession>A0A9Y3RAN0</accession>
<feature type="transmembrane region" description="Helical" evidence="1">
    <location>
        <begin position="70"/>
        <end position="90"/>
    </location>
</feature>
<dbReference type="AlphaFoldDB" id="A0A9Y3RAN0"/>
<dbReference type="GeneID" id="102208071"/>
<keyword evidence="1" id="KW-0812">Transmembrane</keyword>
<reference evidence="3" key="1">
    <citation type="submission" date="2025-08" db="UniProtKB">
        <authorList>
            <consortium name="RefSeq"/>
        </authorList>
    </citation>
    <scope>IDENTIFICATION</scope>
</reference>
<evidence type="ECO:0000256" key="1">
    <source>
        <dbReference type="SAM" id="Phobius"/>
    </source>
</evidence>
<gene>
    <name evidence="3" type="primary">LOC102208071</name>
</gene>
<evidence type="ECO:0000313" key="2">
    <source>
        <dbReference type="Proteomes" id="UP000695023"/>
    </source>
</evidence>
<keyword evidence="2" id="KW-1185">Reference proteome</keyword>
<keyword evidence="1" id="KW-1133">Transmembrane helix</keyword>
<evidence type="ECO:0000313" key="3">
    <source>
        <dbReference type="RefSeq" id="XP_005738756.1"/>
    </source>
</evidence>
<dbReference type="Proteomes" id="UP000695023">
    <property type="component" value="Unplaced"/>
</dbReference>
<protein>
    <submittedName>
        <fullName evidence="3">Uncharacterized protein LOC102208071</fullName>
    </submittedName>
</protein>
<feature type="transmembrane region" description="Helical" evidence="1">
    <location>
        <begin position="102"/>
        <end position="126"/>
    </location>
</feature>
<dbReference type="RefSeq" id="XP_005738756.1">
    <property type="nucleotide sequence ID" value="XM_005738699.1"/>
</dbReference>
<keyword evidence="1" id="KW-0472">Membrane</keyword>
<proteinExistence type="predicted"/>